<feature type="transmembrane region" description="Helical" evidence="8">
    <location>
        <begin position="341"/>
        <end position="365"/>
    </location>
</feature>
<feature type="transmembrane region" description="Helical" evidence="8">
    <location>
        <begin position="96"/>
        <end position="116"/>
    </location>
</feature>
<dbReference type="PANTHER" id="PTHR23517">
    <property type="entry name" value="RESISTANCE PROTEIN MDTM, PUTATIVE-RELATED-RELATED"/>
    <property type="match status" value="1"/>
</dbReference>
<dbReference type="GO" id="GO:0005886">
    <property type="term" value="C:plasma membrane"/>
    <property type="evidence" value="ECO:0007669"/>
    <property type="project" value="UniProtKB-SubCell"/>
</dbReference>
<dbReference type="InterPro" id="IPR011701">
    <property type="entry name" value="MFS"/>
</dbReference>
<protein>
    <submittedName>
        <fullName evidence="10">Major facilitator superfamily protein</fullName>
    </submittedName>
</protein>
<feature type="transmembrane region" description="Helical" evidence="8">
    <location>
        <begin position="243"/>
        <end position="268"/>
    </location>
</feature>
<keyword evidence="6 8" id="KW-0472">Membrane</keyword>
<dbReference type="STRING" id="322710.Avin_16580"/>
<evidence type="ECO:0000256" key="7">
    <source>
        <dbReference type="SAM" id="MobiDB-lite"/>
    </source>
</evidence>
<dbReference type="InterPro" id="IPR004748">
    <property type="entry name" value="Polyol_permease-like"/>
</dbReference>
<evidence type="ECO:0000313" key="11">
    <source>
        <dbReference type="Proteomes" id="UP000002424"/>
    </source>
</evidence>
<feature type="transmembrane region" description="Helical" evidence="8">
    <location>
        <begin position="313"/>
        <end position="329"/>
    </location>
</feature>
<keyword evidence="2" id="KW-0813">Transport</keyword>
<dbReference type="InterPro" id="IPR036259">
    <property type="entry name" value="MFS_trans_sf"/>
</dbReference>
<feature type="transmembrane region" description="Helical" evidence="8">
    <location>
        <begin position="189"/>
        <end position="209"/>
    </location>
</feature>
<feature type="transmembrane region" description="Helical" evidence="8">
    <location>
        <begin position="128"/>
        <end position="147"/>
    </location>
</feature>
<dbReference type="AlphaFoldDB" id="C1DSB6"/>
<feature type="region of interest" description="Disordered" evidence="7">
    <location>
        <begin position="429"/>
        <end position="448"/>
    </location>
</feature>
<feature type="transmembrane region" description="Helical" evidence="8">
    <location>
        <begin position="159"/>
        <end position="177"/>
    </location>
</feature>
<feature type="transmembrane region" description="Helical" evidence="8">
    <location>
        <begin position="280"/>
        <end position="301"/>
    </location>
</feature>
<organism evidence="10 11">
    <name type="scientific">Azotobacter vinelandii (strain DJ / ATCC BAA-1303)</name>
    <dbReference type="NCBI Taxonomy" id="322710"/>
    <lineage>
        <taxon>Bacteria</taxon>
        <taxon>Pseudomonadati</taxon>
        <taxon>Pseudomonadota</taxon>
        <taxon>Gammaproteobacteria</taxon>
        <taxon>Pseudomonadales</taxon>
        <taxon>Pseudomonadaceae</taxon>
        <taxon>Azotobacter</taxon>
    </lineage>
</organism>
<evidence type="ECO:0000256" key="5">
    <source>
        <dbReference type="ARBA" id="ARBA00022989"/>
    </source>
</evidence>
<reference evidence="10 11" key="1">
    <citation type="journal article" date="2009" name="J. Bacteriol.">
        <title>Genome sequence of Azotobacter vinelandii, an obligate aerobe specialized to support diverse anaerobic metabolic processes.</title>
        <authorList>
            <person name="Setubal J.C."/>
            <person name="dos Santos P."/>
            <person name="Goldman B.S."/>
            <person name="Ertesvag H."/>
            <person name="Espin G."/>
            <person name="Rubio L.M."/>
            <person name="Valla S."/>
            <person name="Almeida N.F."/>
            <person name="Balasubramanian D."/>
            <person name="Cromes L."/>
            <person name="Curatti L."/>
            <person name="Du Z."/>
            <person name="Godsy E."/>
            <person name="Goodner B."/>
            <person name="Hellner-Burris K."/>
            <person name="Hernandez J.A."/>
            <person name="Houmiel K."/>
            <person name="Imperial J."/>
            <person name="Kennedy C."/>
            <person name="Larson T.J."/>
            <person name="Latreille P."/>
            <person name="Ligon L.S."/>
            <person name="Lu J."/>
            <person name="Maerk M."/>
            <person name="Miller N.M."/>
            <person name="Norton S."/>
            <person name="O'Carroll I.P."/>
            <person name="Paulsen I."/>
            <person name="Raulfs E.C."/>
            <person name="Roemer R."/>
            <person name="Rosser J."/>
            <person name="Segura D."/>
            <person name="Slater S."/>
            <person name="Stricklin S.L."/>
            <person name="Studholme D.J."/>
            <person name="Sun J."/>
            <person name="Viana C.J."/>
            <person name="Wallin E."/>
            <person name="Wang B."/>
            <person name="Wheeler C."/>
            <person name="Zhu H."/>
            <person name="Dean D.R."/>
            <person name="Dixon R."/>
            <person name="Wood D."/>
        </authorList>
    </citation>
    <scope>NUCLEOTIDE SEQUENCE [LARGE SCALE GENOMIC DNA]</scope>
    <source>
        <strain evidence="11">DJ / ATCC BAA-1303</strain>
    </source>
</reference>
<name>C1DSB6_AZOVD</name>
<feature type="transmembrane region" description="Helical" evidence="8">
    <location>
        <begin position="377"/>
        <end position="398"/>
    </location>
</feature>
<dbReference type="InterPro" id="IPR050171">
    <property type="entry name" value="MFS_Transporters"/>
</dbReference>
<feature type="domain" description="Major facilitator superfamily (MFS) profile" evidence="9">
    <location>
        <begin position="23"/>
        <end position="426"/>
    </location>
</feature>
<keyword evidence="4 8" id="KW-0812">Transmembrane</keyword>
<dbReference type="EMBL" id="CP001157">
    <property type="protein sequence ID" value="ACO77871.1"/>
    <property type="molecule type" value="Genomic_DNA"/>
</dbReference>
<evidence type="ECO:0000256" key="4">
    <source>
        <dbReference type="ARBA" id="ARBA00022692"/>
    </source>
</evidence>
<dbReference type="Pfam" id="PF07690">
    <property type="entry name" value="MFS_1"/>
    <property type="match status" value="1"/>
</dbReference>
<evidence type="ECO:0000313" key="10">
    <source>
        <dbReference type="EMBL" id="ACO77871.1"/>
    </source>
</evidence>
<accession>C1DSB6</accession>
<dbReference type="KEGG" id="avn:Avin_16580"/>
<proteinExistence type="predicted"/>
<gene>
    <name evidence="10" type="ordered locus">Avin_16580</name>
</gene>
<comment type="subcellular location">
    <subcellularLocation>
        <location evidence="1">Cell membrane</location>
        <topology evidence="1">Multi-pass membrane protein</topology>
    </subcellularLocation>
</comment>
<evidence type="ECO:0000256" key="2">
    <source>
        <dbReference type="ARBA" id="ARBA00022448"/>
    </source>
</evidence>
<dbReference type="OrthoDB" id="3522477at2"/>
<evidence type="ECO:0000256" key="1">
    <source>
        <dbReference type="ARBA" id="ARBA00004651"/>
    </source>
</evidence>
<dbReference type="HOGENOM" id="CLU_032461_0_0_6"/>
<keyword evidence="5 8" id="KW-1133">Transmembrane helix</keyword>
<keyword evidence="3" id="KW-1003">Cell membrane</keyword>
<sequence length="448" mass="49083">MRWRTTNTTKENIMVPHEESRGLLFGMPLSLIWGYIAIALFMTGDGIELAFLSRYVVDLGFSATQASFLFSVYGLLAALSSWSSGVLAEVFGARRIMLIGVVGWIAFHILFLFFGLSEQNYPLMVLFYGIRAIAYPLFIYAFVVWVAQVAPRERLASAMGWYWTMYSIGIGFLGTYLPSFTIPHIGFMGTLWMAIIWVAMAGALVLFLIKNQPMVGTNANVSLGGRLRELSLGATLLFKHRSIFIAALVRVICNLTLFGFPVIMPLFFTSPEVGFTMEQWLRIWGALFIVTIFTNVMWGLIGDRIGWIFQMRWFGCAGCALATLAFYYLPHTYGASVPAAMVAAIALGIGVSAFVPMGAIFPAMAPEHKGAAISAHNLAAGLSNFMGPTIATLAISSVGVKGIVWIYASLYLVGVVLTYFIHVDQPGLERKGKPAAPVSHHSKTSEAI</sequence>
<evidence type="ECO:0000256" key="3">
    <source>
        <dbReference type="ARBA" id="ARBA00022475"/>
    </source>
</evidence>
<dbReference type="eggNOG" id="COG2814">
    <property type="taxonomic scope" value="Bacteria"/>
</dbReference>
<dbReference type="Proteomes" id="UP000002424">
    <property type="component" value="Chromosome"/>
</dbReference>
<dbReference type="CDD" id="cd17337">
    <property type="entry name" value="MFS_CsbX"/>
    <property type="match status" value="1"/>
</dbReference>
<dbReference type="SUPFAM" id="SSF103473">
    <property type="entry name" value="MFS general substrate transporter"/>
    <property type="match status" value="1"/>
</dbReference>
<keyword evidence="11" id="KW-1185">Reference proteome</keyword>
<evidence type="ECO:0000256" key="8">
    <source>
        <dbReference type="SAM" id="Phobius"/>
    </source>
</evidence>
<dbReference type="GO" id="GO:0022857">
    <property type="term" value="F:transmembrane transporter activity"/>
    <property type="evidence" value="ECO:0007669"/>
    <property type="project" value="InterPro"/>
</dbReference>
<dbReference type="NCBIfam" id="TIGR00897">
    <property type="entry name" value="2A0118"/>
    <property type="match status" value="1"/>
</dbReference>
<feature type="transmembrane region" description="Helical" evidence="8">
    <location>
        <begin position="21"/>
        <end position="43"/>
    </location>
</feature>
<dbReference type="EnsemblBacteria" id="ACO77871">
    <property type="protein sequence ID" value="ACO77871"/>
    <property type="gene ID" value="Avin_16580"/>
</dbReference>
<dbReference type="Gene3D" id="1.20.1250.20">
    <property type="entry name" value="MFS general substrate transporter like domains"/>
    <property type="match status" value="2"/>
</dbReference>
<dbReference type="InterPro" id="IPR020846">
    <property type="entry name" value="MFS_dom"/>
</dbReference>
<dbReference type="PROSITE" id="PS50850">
    <property type="entry name" value="MFS"/>
    <property type="match status" value="1"/>
</dbReference>
<evidence type="ECO:0000256" key="6">
    <source>
        <dbReference type="ARBA" id="ARBA00023136"/>
    </source>
</evidence>
<feature type="transmembrane region" description="Helical" evidence="8">
    <location>
        <begin position="404"/>
        <end position="423"/>
    </location>
</feature>
<feature type="transmembrane region" description="Helical" evidence="8">
    <location>
        <begin position="63"/>
        <end position="84"/>
    </location>
</feature>
<evidence type="ECO:0000259" key="9">
    <source>
        <dbReference type="PROSITE" id="PS50850"/>
    </source>
</evidence>